<name>A0A0N5BHV7_STREA</name>
<evidence type="ECO:0000256" key="4">
    <source>
        <dbReference type="ARBA" id="ARBA00022801"/>
    </source>
</evidence>
<keyword evidence="4" id="KW-0378">Hydrolase</keyword>
<reference evidence="8" key="1">
    <citation type="submission" date="2017-02" db="UniProtKB">
        <authorList>
            <consortium name="WormBaseParasite"/>
        </authorList>
    </citation>
    <scope>IDENTIFICATION</scope>
</reference>
<keyword evidence="3 6" id="KW-0732">Signal</keyword>
<dbReference type="AlphaFoldDB" id="A0A0N5BHV7"/>
<dbReference type="GO" id="GO:0006508">
    <property type="term" value="P:proteolysis"/>
    <property type="evidence" value="ECO:0007669"/>
    <property type="project" value="UniProtKB-KW"/>
</dbReference>
<evidence type="ECO:0000256" key="2">
    <source>
        <dbReference type="ARBA" id="ARBA00022670"/>
    </source>
</evidence>
<comment type="similarity">
    <text evidence="1">Belongs to the peptidase S28 family.</text>
</comment>
<dbReference type="InterPro" id="IPR042269">
    <property type="entry name" value="Ser_carbopepase_S28_SKS"/>
</dbReference>
<dbReference type="Gene3D" id="3.40.50.1820">
    <property type="entry name" value="alpha/beta hydrolase"/>
    <property type="match status" value="1"/>
</dbReference>
<evidence type="ECO:0000313" key="8">
    <source>
        <dbReference type="WBParaSite" id="SPAL_0000554200.1"/>
    </source>
</evidence>
<feature type="chain" id="PRO_5005894395" evidence="6">
    <location>
        <begin position="23"/>
        <end position="504"/>
    </location>
</feature>
<sequence>MKVKLLLIILLIACFNFDDVCGKFNRKKVLINGRPWYGFRPIKSIEYGTENNGKIKSVEGLFNQKVNHFDSNDKSTFKQRYWSNDKWYQNNGIIFLMIGDSTSDSQGWIQNENLEWMKMAEEHSAMTFLLEHRYYGASHPVPDLETDNLVYLSSRQAIEDVGYFIKSMNEANNYSNDTKWIVFGGSYSGALAAWARQVHPELIFGAIGSSGPIQAVVSFYQYLDVVRNSLATYSEDCANDLGKGLSEVRELLKTSSGQGEVGNIFNLCDKWSTLSDDDKGYFWQSVFSNYMEVVQYNLNNFESFRDTLTIKNLCAYHLDNSTTSLQHLENVYKWFEGQFGDFCTETSYEMYIDFLKETNFGEDYSDDRAWIWQTCTEFGFFQTTDNDASQFWGNVLESDWYVKQCTDIFGDKYTNSTVFLGVAGTNAFYGGIKNFKGTRVILPSGSTDPWNAVGVINRTNSQNYPILINGTAHCADMYPEADDDLPSLVEGRGKIRALLKSWLQ</sequence>
<organism evidence="7 8">
    <name type="scientific">Strongyloides papillosus</name>
    <name type="common">Intestinal threadworm</name>
    <dbReference type="NCBI Taxonomy" id="174720"/>
    <lineage>
        <taxon>Eukaryota</taxon>
        <taxon>Metazoa</taxon>
        <taxon>Ecdysozoa</taxon>
        <taxon>Nematoda</taxon>
        <taxon>Chromadorea</taxon>
        <taxon>Rhabditida</taxon>
        <taxon>Tylenchina</taxon>
        <taxon>Panagrolaimomorpha</taxon>
        <taxon>Strongyloidoidea</taxon>
        <taxon>Strongyloididae</taxon>
        <taxon>Strongyloides</taxon>
    </lineage>
</organism>
<proteinExistence type="inferred from homology"/>
<dbReference type="GO" id="GO:0008239">
    <property type="term" value="F:dipeptidyl-peptidase activity"/>
    <property type="evidence" value="ECO:0007669"/>
    <property type="project" value="TreeGrafter"/>
</dbReference>
<dbReference type="SUPFAM" id="SSF53474">
    <property type="entry name" value="alpha/beta-Hydrolases"/>
    <property type="match status" value="1"/>
</dbReference>
<dbReference type="PANTHER" id="PTHR11010:SF117">
    <property type="entry name" value="SERINE PROTEASE 16"/>
    <property type="match status" value="1"/>
</dbReference>
<dbReference type="FunFam" id="1.20.120.980:FF:000003">
    <property type="entry name" value="Serine protease 16"/>
    <property type="match status" value="1"/>
</dbReference>
<evidence type="ECO:0000256" key="5">
    <source>
        <dbReference type="ARBA" id="ARBA00023180"/>
    </source>
</evidence>
<evidence type="ECO:0000256" key="3">
    <source>
        <dbReference type="ARBA" id="ARBA00022729"/>
    </source>
</evidence>
<evidence type="ECO:0000256" key="6">
    <source>
        <dbReference type="SAM" id="SignalP"/>
    </source>
</evidence>
<keyword evidence="2" id="KW-0645">Protease</keyword>
<evidence type="ECO:0000313" key="7">
    <source>
        <dbReference type="Proteomes" id="UP000046392"/>
    </source>
</evidence>
<keyword evidence="5" id="KW-0325">Glycoprotein</keyword>
<dbReference type="InterPro" id="IPR029058">
    <property type="entry name" value="AB_hydrolase_fold"/>
</dbReference>
<dbReference type="PANTHER" id="PTHR11010">
    <property type="entry name" value="PROTEASE S28 PRO-X CARBOXYPEPTIDASE-RELATED"/>
    <property type="match status" value="1"/>
</dbReference>
<accession>A0A0N5BHV7</accession>
<dbReference type="InterPro" id="IPR008758">
    <property type="entry name" value="Peptidase_S28"/>
</dbReference>
<protein>
    <submittedName>
        <fullName evidence="8">Serine protease K12H4.7</fullName>
    </submittedName>
</protein>
<dbReference type="WBParaSite" id="SPAL_0000554200.1">
    <property type="protein sequence ID" value="SPAL_0000554200.1"/>
    <property type="gene ID" value="SPAL_0000554200"/>
</dbReference>
<dbReference type="Pfam" id="PF05577">
    <property type="entry name" value="Peptidase_S28"/>
    <property type="match status" value="1"/>
</dbReference>
<feature type="signal peptide" evidence="6">
    <location>
        <begin position="1"/>
        <end position="22"/>
    </location>
</feature>
<keyword evidence="7" id="KW-1185">Reference proteome</keyword>
<evidence type="ECO:0000256" key="1">
    <source>
        <dbReference type="ARBA" id="ARBA00011079"/>
    </source>
</evidence>
<dbReference type="GO" id="GO:0070008">
    <property type="term" value="F:serine-type exopeptidase activity"/>
    <property type="evidence" value="ECO:0007669"/>
    <property type="project" value="InterPro"/>
</dbReference>
<dbReference type="Proteomes" id="UP000046392">
    <property type="component" value="Unplaced"/>
</dbReference>
<dbReference type="Gene3D" id="1.20.120.980">
    <property type="entry name" value="Serine carboxypeptidase S28, SKS domain"/>
    <property type="match status" value="1"/>
</dbReference>